<dbReference type="InterPro" id="IPR029058">
    <property type="entry name" value="AB_hydrolase_fold"/>
</dbReference>
<sequence>MTVCPRIQLRFNIQAVRRLHTEAPRTNQTLSLDDGRILGFAEYGSPTGFPLLYFHGFPSSRLEASDIDANARRRSLRLIAPERPGFGLSTFKPNQRITEWPNDVLSLADHLRIPRFAVLGGSGGSAYALACALALPHERLSAVGILAGTAPWDGVYQHVSRLRRLLSWAAMSHPTALRILFSLYIGVARWDSRTSPARWLDAWEKRQASVEKGEQVFSTRRILEASIATEFGAFAQGSAATVQEARLLSQDWGFRLEDVGYDRIQIWHGEKDTNVPIEMVRSMAARLPHADLREYEGESHFTLSEHIDEILDELVPESLIQLHVKENM</sequence>
<dbReference type="Pfam" id="PF00561">
    <property type="entry name" value="Abhydrolase_1"/>
    <property type="match status" value="1"/>
</dbReference>
<dbReference type="EMBL" id="JBFXLU010000121">
    <property type="protein sequence ID" value="KAL2840425.1"/>
    <property type="molecule type" value="Genomic_DNA"/>
</dbReference>
<proteinExistence type="predicted"/>
<dbReference type="PANTHER" id="PTHR45763:SF46">
    <property type="entry name" value="AB HYDROLASE-1 DOMAIN-CONTAINING PROTEIN"/>
    <property type="match status" value="1"/>
</dbReference>
<dbReference type="GO" id="GO:0016787">
    <property type="term" value="F:hydrolase activity"/>
    <property type="evidence" value="ECO:0007669"/>
    <property type="project" value="UniProtKB-KW"/>
</dbReference>
<name>A0ABR4JK78_9EURO</name>
<feature type="domain" description="AB hydrolase-1" evidence="1">
    <location>
        <begin position="50"/>
        <end position="306"/>
    </location>
</feature>
<evidence type="ECO:0000313" key="3">
    <source>
        <dbReference type="Proteomes" id="UP001610446"/>
    </source>
</evidence>
<evidence type="ECO:0000259" key="1">
    <source>
        <dbReference type="Pfam" id="PF00561"/>
    </source>
</evidence>
<dbReference type="InterPro" id="IPR000073">
    <property type="entry name" value="AB_hydrolase_1"/>
</dbReference>
<evidence type="ECO:0000313" key="2">
    <source>
        <dbReference type="EMBL" id="KAL2840425.1"/>
    </source>
</evidence>
<dbReference type="Gene3D" id="3.40.50.1820">
    <property type="entry name" value="alpha/beta hydrolase"/>
    <property type="match status" value="1"/>
</dbReference>
<reference evidence="2 3" key="1">
    <citation type="submission" date="2024-07" db="EMBL/GenBank/DDBJ databases">
        <title>Section-level genome sequencing and comparative genomics of Aspergillus sections Usti and Cavernicolus.</title>
        <authorList>
            <consortium name="Lawrence Berkeley National Laboratory"/>
            <person name="Nybo J.L."/>
            <person name="Vesth T.C."/>
            <person name="Theobald S."/>
            <person name="Frisvad J.C."/>
            <person name="Larsen T.O."/>
            <person name="Kjaerboelling I."/>
            <person name="Rothschild-Mancinelli K."/>
            <person name="Lyhne E.K."/>
            <person name="Kogle M.E."/>
            <person name="Barry K."/>
            <person name="Clum A."/>
            <person name="Na H."/>
            <person name="Ledsgaard L."/>
            <person name="Lin J."/>
            <person name="Lipzen A."/>
            <person name="Kuo A."/>
            <person name="Riley R."/>
            <person name="Mondo S."/>
            <person name="Labutti K."/>
            <person name="Haridas S."/>
            <person name="Pangalinan J."/>
            <person name="Salamov A.A."/>
            <person name="Simmons B.A."/>
            <person name="Magnuson J.K."/>
            <person name="Chen J."/>
            <person name="Drula E."/>
            <person name="Henrissat B."/>
            <person name="Wiebenga A."/>
            <person name="Lubbers R.J."/>
            <person name="Gomes A.C."/>
            <person name="Makela M.R."/>
            <person name="Stajich J."/>
            <person name="Grigoriev I.V."/>
            <person name="Mortensen U.H."/>
            <person name="De Vries R.P."/>
            <person name="Baker S.E."/>
            <person name="Andersen M.R."/>
        </authorList>
    </citation>
    <scope>NUCLEOTIDE SEQUENCE [LARGE SCALE GENOMIC DNA]</scope>
    <source>
        <strain evidence="2 3">CBS 123904</strain>
    </source>
</reference>
<gene>
    <name evidence="2" type="ORF">BJY01DRAFT_20826</name>
</gene>
<dbReference type="Proteomes" id="UP001610446">
    <property type="component" value="Unassembled WGS sequence"/>
</dbReference>
<protein>
    <submittedName>
        <fullName evidence="2">Alpha/Beta hydrolase protein</fullName>
    </submittedName>
</protein>
<keyword evidence="3" id="KW-1185">Reference proteome</keyword>
<dbReference type="SUPFAM" id="SSF53474">
    <property type="entry name" value="alpha/beta-Hydrolases"/>
    <property type="match status" value="1"/>
</dbReference>
<keyword evidence="2" id="KW-0378">Hydrolase</keyword>
<comment type="caution">
    <text evidence="2">The sequence shown here is derived from an EMBL/GenBank/DDBJ whole genome shotgun (WGS) entry which is preliminary data.</text>
</comment>
<organism evidence="2 3">
    <name type="scientific">Aspergillus pseudoustus</name>
    <dbReference type="NCBI Taxonomy" id="1810923"/>
    <lineage>
        <taxon>Eukaryota</taxon>
        <taxon>Fungi</taxon>
        <taxon>Dikarya</taxon>
        <taxon>Ascomycota</taxon>
        <taxon>Pezizomycotina</taxon>
        <taxon>Eurotiomycetes</taxon>
        <taxon>Eurotiomycetidae</taxon>
        <taxon>Eurotiales</taxon>
        <taxon>Aspergillaceae</taxon>
        <taxon>Aspergillus</taxon>
        <taxon>Aspergillus subgen. Nidulantes</taxon>
    </lineage>
</organism>
<dbReference type="PANTHER" id="PTHR45763">
    <property type="entry name" value="HYDROLASE, ALPHA/BETA FOLD FAMILY PROTEIN, EXPRESSED-RELATED"/>
    <property type="match status" value="1"/>
</dbReference>
<accession>A0ABR4JK78</accession>